<organism evidence="1 2">
    <name type="scientific">Thelephora ganbajun</name>
    <name type="common">Ganba fungus</name>
    <dbReference type="NCBI Taxonomy" id="370292"/>
    <lineage>
        <taxon>Eukaryota</taxon>
        <taxon>Fungi</taxon>
        <taxon>Dikarya</taxon>
        <taxon>Basidiomycota</taxon>
        <taxon>Agaricomycotina</taxon>
        <taxon>Agaricomycetes</taxon>
        <taxon>Thelephorales</taxon>
        <taxon>Thelephoraceae</taxon>
        <taxon>Thelephora</taxon>
    </lineage>
</organism>
<keyword evidence="2" id="KW-1185">Reference proteome</keyword>
<sequence length="923" mass="104084">MAVEVTLKNGEIVTVNDHVYCSPSWAARDGTPYSIARIMEFLPAEGTPKGTTGKGAAFWSRVRLAWYYRPGDVSDRVVVDNRLLLAAIYSEICETSQLRAKCFVLHRDKISDLASWKKRPDRFYFNRLFDPYIRKEFEVILTSEVKNLPDNVCETLAARYEYVVAEKEIVPDLTANIRLCDTCQKWCAPQDTVKCDRCQNFFHMGCVQPPLSAKPSRGYGWTCAPCSRRHEEEVDSHEVIRHSTPLSNKSKAPSRARGPGRPRKDRKLAEQEETAPIKHFGMWPFRYFGTHTVPEDTLDPNDFIFPRIATRTGLKFQAAVPPAPDSAPIPDEEERGGDSTLEVLSYVSQMSPEDVEKAKNALPVRAEQKYNLDFLTETTKLLSTAWNRGEDMSAVKMKLNRQERWKKNETRWIDRDWNSEEKAIFEDAIQQHGAELRLIREEIGTRSVYEVVRYYGHWKNSKLKEVNTQIRKERASNRKAKTPTPPIVDDDSEGSIVKQPRSNVLCASCKTRESAQWWKAPKGLSSSILCDDCGLSWRKYADFAKPVIREESVPASAKGKAPEKREGTPLNGPNAKRTKTTKSVTPPASTVPQEKCLACHNYGPLGKIVKCQECGFKTHAGTFGVIAESLDVDNWLCELCQNDKVQEASLDTSCLLCPKVRHDPKEGTHPPPDTFLRAQKPTEGQGWVHVICSVFIPELTFSDTTRLRLVEGISVINPHRWLTASPNPHSLIFPSPCSLCSERGGAVVRCCDCSKEFHVSCAWTASNRFGFEIQTVRQSKRDQTTIVNWNGDSGNMVPVISCREHSSRRVIHEMCETNDVGETALQVYCHQYKSPALLHTHALLRKARRLDQVLGSVADVLASSRSTPTTNHTQCSRCKSNYSPMFYPSGVNQWMCHKCHYESKEPGKHLNGTSVVDVGRATA</sequence>
<evidence type="ECO:0000313" key="1">
    <source>
        <dbReference type="EMBL" id="KAF9648659.1"/>
    </source>
</evidence>
<proteinExistence type="predicted"/>
<reference evidence="1" key="2">
    <citation type="journal article" date="2020" name="Nat. Commun.">
        <title>Large-scale genome sequencing of mycorrhizal fungi provides insights into the early evolution of symbiotic traits.</title>
        <authorList>
            <person name="Miyauchi S."/>
            <person name="Kiss E."/>
            <person name="Kuo A."/>
            <person name="Drula E."/>
            <person name="Kohler A."/>
            <person name="Sanchez-Garcia M."/>
            <person name="Morin E."/>
            <person name="Andreopoulos B."/>
            <person name="Barry K.W."/>
            <person name="Bonito G."/>
            <person name="Buee M."/>
            <person name="Carver A."/>
            <person name="Chen C."/>
            <person name="Cichocki N."/>
            <person name="Clum A."/>
            <person name="Culley D."/>
            <person name="Crous P.W."/>
            <person name="Fauchery L."/>
            <person name="Girlanda M."/>
            <person name="Hayes R.D."/>
            <person name="Keri Z."/>
            <person name="LaButti K."/>
            <person name="Lipzen A."/>
            <person name="Lombard V."/>
            <person name="Magnuson J."/>
            <person name="Maillard F."/>
            <person name="Murat C."/>
            <person name="Nolan M."/>
            <person name="Ohm R.A."/>
            <person name="Pangilinan J."/>
            <person name="Pereira M.F."/>
            <person name="Perotto S."/>
            <person name="Peter M."/>
            <person name="Pfister S."/>
            <person name="Riley R."/>
            <person name="Sitrit Y."/>
            <person name="Stielow J.B."/>
            <person name="Szollosi G."/>
            <person name="Zifcakova L."/>
            <person name="Stursova M."/>
            <person name="Spatafora J.W."/>
            <person name="Tedersoo L."/>
            <person name="Vaario L.M."/>
            <person name="Yamada A."/>
            <person name="Yan M."/>
            <person name="Wang P."/>
            <person name="Xu J."/>
            <person name="Bruns T."/>
            <person name="Baldrian P."/>
            <person name="Vilgalys R."/>
            <person name="Dunand C."/>
            <person name="Henrissat B."/>
            <person name="Grigoriev I.V."/>
            <person name="Hibbett D."/>
            <person name="Nagy L.G."/>
            <person name="Martin F.M."/>
        </authorList>
    </citation>
    <scope>NUCLEOTIDE SEQUENCE</scope>
    <source>
        <strain evidence="1">P2</strain>
    </source>
</reference>
<protein>
    <submittedName>
        <fullName evidence="1">Uncharacterized protein</fullName>
    </submittedName>
</protein>
<accession>A0ACB6ZGG1</accession>
<gene>
    <name evidence="1" type="ORF">BDM02DRAFT_3096100</name>
</gene>
<name>A0ACB6ZGG1_THEGA</name>
<reference evidence="1" key="1">
    <citation type="submission" date="2019-10" db="EMBL/GenBank/DDBJ databases">
        <authorList>
            <consortium name="DOE Joint Genome Institute"/>
            <person name="Kuo A."/>
            <person name="Miyauchi S."/>
            <person name="Kiss E."/>
            <person name="Drula E."/>
            <person name="Kohler A."/>
            <person name="Sanchez-Garcia M."/>
            <person name="Andreopoulos B."/>
            <person name="Barry K.W."/>
            <person name="Bonito G."/>
            <person name="Buee M."/>
            <person name="Carver A."/>
            <person name="Chen C."/>
            <person name="Cichocki N."/>
            <person name="Clum A."/>
            <person name="Culley D."/>
            <person name="Crous P.W."/>
            <person name="Fauchery L."/>
            <person name="Girlanda M."/>
            <person name="Hayes R."/>
            <person name="Keri Z."/>
            <person name="Labutti K."/>
            <person name="Lipzen A."/>
            <person name="Lombard V."/>
            <person name="Magnuson J."/>
            <person name="Maillard F."/>
            <person name="Morin E."/>
            <person name="Murat C."/>
            <person name="Nolan M."/>
            <person name="Ohm R."/>
            <person name="Pangilinan J."/>
            <person name="Pereira M."/>
            <person name="Perotto S."/>
            <person name="Peter M."/>
            <person name="Riley R."/>
            <person name="Sitrit Y."/>
            <person name="Stielow B."/>
            <person name="Szollosi G."/>
            <person name="Zifcakova L."/>
            <person name="Stursova M."/>
            <person name="Spatafora J.W."/>
            <person name="Tedersoo L."/>
            <person name="Vaario L.-M."/>
            <person name="Yamada A."/>
            <person name="Yan M."/>
            <person name="Wang P."/>
            <person name="Xu J."/>
            <person name="Bruns T."/>
            <person name="Baldrian P."/>
            <person name="Vilgalys R."/>
            <person name="Henrissat B."/>
            <person name="Grigoriev I.V."/>
            <person name="Hibbett D."/>
            <person name="Nagy L.G."/>
            <person name="Martin F.M."/>
        </authorList>
    </citation>
    <scope>NUCLEOTIDE SEQUENCE</scope>
    <source>
        <strain evidence="1">P2</strain>
    </source>
</reference>
<dbReference type="Proteomes" id="UP000886501">
    <property type="component" value="Unassembled WGS sequence"/>
</dbReference>
<comment type="caution">
    <text evidence="1">The sequence shown here is derived from an EMBL/GenBank/DDBJ whole genome shotgun (WGS) entry which is preliminary data.</text>
</comment>
<dbReference type="EMBL" id="MU118010">
    <property type="protein sequence ID" value="KAF9648659.1"/>
    <property type="molecule type" value="Genomic_DNA"/>
</dbReference>
<evidence type="ECO:0000313" key="2">
    <source>
        <dbReference type="Proteomes" id="UP000886501"/>
    </source>
</evidence>